<evidence type="ECO:0000313" key="1">
    <source>
        <dbReference type="EMBL" id="KAJ0199703.1"/>
    </source>
</evidence>
<gene>
    <name evidence="1" type="ORF">LSAT_V11C600317780</name>
</gene>
<protein>
    <submittedName>
        <fullName evidence="1">Uncharacterized protein</fullName>
    </submittedName>
</protein>
<evidence type="ECO:0000313" key="2">
    <source>
        <dbReference type="Proteomes" id="UP000235145"/>
    </source>
</evidence>
<keyword evidence="2" id="KW-1185">Reference proteome</keyword>
<sequence length="129" mass="14676">MSKERVEFGKVSGKFRWQRRSKKESPAICKPVLVEYPRLELPGELMIVPDYMRRGRDSRICHPTARVLSAGLQQCEFSDFGPMQGTRSQSVPDFGLMQLVPDFGTQFSKEELGKIAVHTPFVQPGMFIL</sequence>
<proteinExistence type="predicted"/>
<dbReference type="AlphaFoldDB" id="A0A9R1V7H8"/>
<dbReference type="EMBL" id="NBSK02000006">
    <property type="protein sequence ID" value="KAJ0199703.1"/>
    <property type="molecule type" value="Genomic_DNA"/>
</dbReference>
<accession>A0A9R1V7H8</accession>
<comment type="caution">
    <text evidence="1">The sequence shown here is derived from an EMBL/GenBank/DDBJ whole genome shotgun (WGS) entry which is preliminary data.</text>
</comment>
<organism evidence="1 2">
    <name type="scientific">Lactuca sativa</name>
    <name type="common">Garden lettuce</name>
    <dbReference type="NCBI Taxonomy" id="4236"/>
    <lineage>
        <taxon>Eukaryota</taxon>
        <taxon>Viridiplantae</taxon>
        <taxon>Streptophyta</taxon>
        <taxon>Embryophyta</taxon>
        <taxon>Tracheophyta</taxon>
        <taxon>Spermatophyta</taxon>
        <taxon>Magnoliopsida</taxon>
        <taxon>eudicotyledons</taxon>
        <taxon>Gunneridae</taxon>
        <taxon>Pentapetalae</taxon>
        <taxon>asterids</taxon>
        <taxon>campanulids</taxon>
        <taxon>Asterales</taxon>
        <taxon>Asteraceae</taxon>
        <taxon>Cichorioideae</taxon>
        <taxon>Cichorieae</taxon>
        <taxon>Lactucinae</taxon>
        <taxon>Lactuca</taxon>
    </lineage>
</organism>
<reference evidence="1 2" key="1">
    <citation type="journal article" date="2017" name="Nat. Commun.">
        <title>Genome assembly with in vitro proximity ligation data and whole-genome triplication in lettuce.</title>
        <authorList>
            <person name="Reyes-Chin-Wo S."/>
            <person name="Wang Z."/>
            <person name="Yang X."/>
            <person name="Kozik A."/>
            <person name="Arikit S."/>
            <person name="Song C."/>
            <person name="Xia L."/>
            <person name="Froenicke L."/>
            <person name="Lavelle D.O."/>
            <person name="Truco M.J."/>
            <person name="Xia R."/>
            <person name="Zhu S."/>
            <person name="Xu C."/>
            <person name="Xu H."/>
            <person name="Xu X."/>
            <person name="Cox K."/>
            <person name="Korf I."/>
            <person name="Meyers B.C."/>
            <person name="Michelmore R.W."/>
        </authorList>
    </citation>
    <scope>NUCLEOTIDE SEQUENCE [LARGE SCALE GENOMIC DNA]</scope>
    <source>
        <strain evidence="2">cv. Salinas</strain>
        <tissue evidence="1">Seedlings</tissue>
    </source>
</reference>
<dbReference type="Proteomes" id="UP000235145">
    <property type="component" value="Unassembled WGS sequence"/>
</dbReference>
<name>A0A9R1V7H8_LACSA</name>